<dbReference type="VEuPathDB" id="TriTrypDB:TcG_07996"/>
<evidence type="ECO:0000313" key="3">
    <source>
        <dbReference type="EMBL" id="PWV01800.1"/>
    </source>
</evidence>
<comment type="caution">
    <text evidence="3">The sequence shown here is derived from an EMBL/GenBank/DDBJ whole genome shotgun (WGS) entry which is preliminary data.</text>
</comment>
<dbReference type="GO" id="GO:0005506">
    <property type="term" value="F:iron ion binding"/>
    <property type="evidence" value="ECO:0007669"/>
    <property type="project" value="TreeGrafter"/>
</dbReference>
<dbReference type="VEuPathDB" id="TriTrypDB:BCY84_19199"/>
<feature type="signal peptide" evidence="2">
    <location>
        <begin position="1"/>
        <end position="16"/>
    </location>
</feature>
<dbReference type="OrthoDB" id="1938621at2759"/>
<dbReference type="Gene3D" id="2.60.300.12">
    <property type="entry name" value="HesB-like domain"/>
    <property type="match status" value="1"/>
</dbReference>
<dbReference type="GO" id="GO:0016226">
    <property type="term" value="P:iron-sulfur cluster assembly"/>
    <property type="evidence" value="ECO:0007669"/>
    <property type="project" value="TreeGrafter"/>
</dbReference>
<comment type="similarity">
    <text evidence="1">Belongs to the HesB/IscA family.</text>
</comment>
<dbReference type="InterPro" id="IPR035903">
    <property type="entry name" value="HesB-like_dom_sf"/>
</dbReference>
<dbReference type="VEuPathDB" id="TriTrypDB:TcCLB.503465.30"/>
<dbReference type="EMBL" id="PRFA01000003">
    <property type="protein sequence ID" value="PWV01800.1"/>
    <property type="molecule type" value="Genomic_DNA"/>
</dbReference>
<dbReference type="SUPFAM" id="SSF89360">
    <property type="entry name" value="HesB-like domain"/>
    <property type="match status" value="1"/>
</dbReference>
<dbReference type="AlphaFoldDB" id="A0A2V2VZJ5"/>
<dbReference type="Proteomes" id="UP000246121">
    <property type="component" value="Unassembled WGS sequence"/>
</dbReference>
<proteinExistence type="inferred from homology"/>
<evidence type="ECO:0000256" key="2">
    <source>
        <dbReference type="SAM" id="SignalP"/>
    </source>
</evidence>
<evidence type="ECO:0000313" key="4">
    <source>
        <dbReference type="Proteomes" id="UP000246121"/>
    </source>
</evidence>
<dbReference type="VEuPathDB" id="TriTrypDB:TcCLB.511181.30"/>
<dbReference type="VEuPathDB" id="TriTrypDB:C4B63_3g1096"/>
<protein>
    <submittedName>
        <fullName evidence="3">Putative Iron-sulfur assembly protein 2</fullName>
    </submittedName>
</protein>
<evidence type="ECO:0000256" key="1">
    <source>
        <dbReference type="ARBA" id="ARBA00006718"/>
    </source>
</evidence>
<dbReference type="FunFam" id="2.60.300.12:FF:000013">
    <property type="entry name" value="Iron-sulfur assembly protein 2"/>
    <property type="match status" value="1"/>
</dbReference>
<keyword evidence="2" id="KW-0732">Signal</keyword>
<feature type="chain" id="PRO_5030058744" evidence="2">
    <location>
        <begin position="17"/>
        <end position="155"/>
    </location>
</feature>
<name>A0A2V2VZJ5_TRYCR</name>
<dbReference type="GO" id="GO:0005739">
    <property type="term" value="C:mitochondrion"/>
    <property type="evidence" value="ECO:0007669"/>
    <property type="project" value="TreeGrafter"/>
</dbReference>
<organism evidence="3 4">
    <name type="scientific">Trypanosoma cruzi</name>
    <dbReference type="NCBI Taxonomy" id="5693"/>
    <lineage>
        <taxon>Eukaryota</taxon>
        <taxon>Discoba</taxon>
        <taxon>Euglenozoa</taxon>
        <taxon>Kinetoplastea</taxon>
        <taxon>Metakinetoplastina</taxon>
        <taxon>Trypanosomatida</taxon>
        <taxon>Trypanosomatidae</taxon>
        <taxon>Trypanosoma</taxon>
        <taxon>Schizotrypanum</taxon>
    </lineage>
</organism>
<sequence length="155" mass="17222">MLRRSCLLFCVPHLSAVYGRSFTVSSRVWHRINEKNGEEGFQNDQRFLRLAVDSGGCHGYKYHFSFEENSALVPEEDVVVAETDVLPVGAEGRSGVEPPPRVVVDRHSLTKLQAAVIDFHSELKGAAFVVVGNELVDESCACAMSFSIKKRQPQK</sequence>
<reference evidence="3 4" key="1">
    <citation type="journal article" date="2018" name="Microb. Genom.">
        <title>Expanding an expanded genome: long-read sequencing of Trypanosoma cruzi.</title>
        <authorList>
            <person name="Berna L."/>
            <person name="Rodriguez M."/>
            <person name="Chiribao M.L."/>
            <person name="Parodi-Talice A."/>
            <person name="Pita S."/>
            <person name="Rijo G."/>
            <person name="Alvarez-Valin F."/>
            <person name="Robello C."/>
        </authorList>
    </citation>
    <scope>NUCLEOTIDE SEQUENCE [LARGE SCALE GENOMIC DNA]</scope>
    <source>
        <strain evidence="3 4">Dm28c</strain>
    </source>
</reference>
<dbReference type="GO" id="GO:0051539">
    <property type="term" value="F:4 iron, 4 sulfur cluster binding"/>
    <property type="evidence" value="ECO:0007669"/>
    <property type="project" value="TreeGrafter"/>
</dbReference>
<dbReference type="VEuPathDB" id="TriTrypDB:C3747_79g297"/>
<dbReference type="GO" id="GO:0051537">
    <property type="term" value="F:2 iron, 2 sulfur cluster binding"/>
    <property type="evidence" value="ECO:0007669"/>
    <property type="project" value="TreeGrafter"/>
</dbReference>
<dbReference type="VEuPathDB" id="TriTrypDB:TcCL_NonESM09763"/>
<accession>A0A2V2VZJ5</accession>
<dbReference type="VEuPathDB" id="TriTrypDB:TcBrA4_0021330"/>
<gene>
    <name evidence="3" type="ORF">C4B63_3g1096</name>
</gene>
<dbReference type="PANTHER" id="PTHR43011:SF1">
    <property type="entry name" value="IRON-SULFUR CLUSTER ASSEMBLY 2 HOMOLOG, MITOCHONDRIAL"/>
    <property type="match status" value="1"/>
</dbReference>
<dbReference type="PANTHER" id="PTHR43011">
    <property type="entry name" value="IRON-SULFUR CLUSTER ASSEMBLY 2 HOMOLOG, MITOCHONDRIAL"/>
    <property type="match status" value="1"/>
</dbReference>